<proteinExistence type="inferred from homology"/>
<evidence type="ECO:0000256" key="5">
    <source>
        <dbReference type="ARBA" id="ARBA00022538"/>
    </source>
</evidence>
<evidence type="ECO:0000256" key="2">
    <source>
        <dbReference type="ARBA" id="ARBA00005364"/>
    </source>
</evidence>
<comment type="similarity">
    <text evidence="2">Belongs to the Ca(2+):cation antiporter (CaCA) (TC 2.A.19) family. SLC24A subfamily.</text>
</comment>
<feature type="transmembrane region" description="Helical" evidence="17">
    <location>
        <begin position="50"/>
        <end position="69"/>
    </location>
</feature>
<keyword evidence="15 17" id="KW-0472">Membrane</keyword>
<feature type="transmembrane region" description="Helical" evidence="17">
    <location>
        <begin position="354"/>
        <end position="376"/>
    </location>
</feature>
<evidence type="ECO:0000256" key="6">
    <source>
        <dbReference type="ARBA" id="ARBA00022568"/>
    </source>
</evidence>
<dbReference type="Proteomes" id="UP000494040">
    <property type="component" value="Unassembled WGS sequence"/>
</dbReference>
<evidence type="ECO:0000256" key="10">
    <source>
        <dbReference type="ARBA" id="ARBA00022847"/>
    </source>
</evidence>
<evidence type="ECO:0000313" key="19">
    <source>
        <dbReference type="EnsemblMetazoa" id="XP_024083437.1"/>
    </source>
</evidence>
<protein>
    <recommendedName>
        <fullName evidence="18">Sodium/calcium exchanger membrane region domain-containing protein</fullName>
    </recommendedName>
</protein>
<evidence type="ECO:0000256" key="4">
    <source>
        <dbReference type="ARBA" id="ARBA00022449"/>
    </source>
</evidence>
<feature type="transmembrane region" description="Helical" evidence="17">
    <location>
        <begin position="455"/>
        <end position="473"/>
    </location>
</feature>
<evidence type="ECO:0000256" key="11">
    <source>
        <dbReference type="ARBA" id="ARBA00022958"/>
    </source>
</evidence>
<reference evidence="19" key="1">
    <citation type="submission" date="2022-01" db="UniProtKB">
        <authorList>
            <consortium name="EnsemblMetazoa"/>
        </authorList>
    </citation>
    <scope>IDENTIFICATION</scope>
</reference>
<evidence type="ECO:0000256" key="8">
    <source>
        <dbReference type="ARBA" id="ARBA00022729"/>
    </source>
</evidence>
<feature type="transmembrane region" description="Helical" evidence="17">
    <location>
        <begin position="90"/>
        <end position="114"/>
    </location>
</feature>
<keyword evidence="6" id="KW-0109">Calcium transport</keyword>
<evidence type="ECO:0000256" key="1">
    <source>
        <dbReference type="ARBA" id="ARBA00004141"/>
    </source>
</evidence>
<dbReference type="GO" id="GO:0008273">
    <property type="term" value="F:calcium, potassium:sodium antiporter activity"/>
    <property type="evidence" value="ECO:0007669"/>
    <property type="project" value="TreeGrafter"/>
</dbReference>
<dbReference type="InterPro" id="IPR004481">
    <property type="entry name" value="K/Na/Ca-exchanger"/>
</dbReference>
<evidence type="ECO:0000256" key="14">
    <source>
        <dbReference type="ARBA" id="ARBA00023065"/>
    </source>
</evidence>
<keyword evidence="5" id="KW-0633">Potassium transport</keyword>
<dbReference type="NCBIfam" id="TIGR00367">
    <property type="entry name" value="calcium/sodium antiporter"/>
    <property type="match status" value="1"/>
</dbReference>
<dbReference type="OrthoDB" id="2127281at2759"/>
<evidence type="ECO:0000313" key="20">
    <source>
        <dbReference type="Proteomes" id="UP000494040"/>
    </source>
</evidence>
<keyword evidence="10" id="KW-0769">Symport</keyword>
<dbReference type="GO" id="GO:0005262">
    <property type="term" value="F:calcium channel activity"/>
    <property type="evidence" value="ECO:0007669"/>
    <property type="project" value="TreeGrafter"/>
</dbReference>
<dbReference type="RefSeq" id="XP_024083437.1">
    <property type="nucleotide sequence ID" value="XM_024227669.1"/>
</dbReference>
<evidence type="ECO:0000259" key="18">
    <source>
        <dbReference type="Pfam" id="PF01699"/>
    </source>
</evidence>
<feature type="transmembrane region" description="Helical" evidence="17">
    <location>
        <begin position="179"/>
        <end position="198"/>
    </location>
</feature>
<keyword evidence="8" id="KW-0732">Signal</keyword>
<keyword evidence="12 17" id="KW-1133">Transmembrane helix</keyword>
<dbReference type="Pfam" id="PF01699">
    <property type="entry name" value="Na_Ca_ex"/>
    <property type="match status" value="2"/>
</dbReference>
<dbReference type="FunFam" id="1.20.1420.30:FF:000009">
    <property type="entry name" value="sodium/potassium/calcium exchanger 5 isoform X2"/>
    <property type="match status" value="1"/>
</dbReference>
<comment type="subcellular location">
    <subcellularLocation>
        <location evidence="1">Membrane</location>
        <topology evidence="1">Multi-pass membrane protein</topology>
    </subcellularLocation>
</comment>
<evidence type="ECO:0000256" key="15">
    <source>
        <dbReference type="ARBA" id="ARBA00023136"/>
    </source>
</evidence>
<dbReference type="EnsemblMetazoa" id="XM_024227669.1">
    <property type="protein sequence ID" value="XP_024083437.1"/>
    <property type="gene ID" value="LOC106670748"/>
</dbReference>
<dbReference type="PANTHER" id="PTHR10846:SF2">
    <property type="entry name" value="RE48874P"/>
    <property type="match status" value="1"/>
</dbReference>
<dbReference type="GO" id="GO:0015293">
    <property type="term" value="F:symporter activity"/>
    <property type="evidence" value="ECO:0007669"/>
    <property type="project" value="UniProtKB-KW"/>
</dbReference>
<keyword evidence="4" id="KW-0050">Antiport</keyword>
<keyword evidence="13" id="KW-0915">Sodium</keyword>
<dbReference type="GO" id="GO:0005886">
    <property type="term" value="C:plasma membrane"/>
    <property type="evidence" value="ECO:0007669"/>
    <property type="project" value="TreeGrafter"/>
</dbReference>
<evidence type="ECO:0000256" key="7">
    <source>
        <dbReference type="ARBA" id="ARBA00022692"/>
    </source>
</evidence>
<feature type="transmembrane region" description="Helical" evidence="17">
    <location>
        <begin position="426"/>
        <end position="443"/>
    </location>
</feature>
<evidence type="ECO:0000256" key="17">
    <source>
        <dbReference type="SAM" id="Phobius"/>
    </source>
</evidence>
<evidence type="ECO:0000256" key="13">
    <source>
        <dbReference type="ARBA" id="ARBA00023053"/>
    </source>
</evidence>
<dbReference type="GO" id="GO:0006874">
    <property type="term" value="P:intracellular calcium ion homeostasis"/>
    <property type="evidence" value="ECO:0007669"/>
    <property type="project" value="TreeGrafter"/>
</dbReference>
<feature type="transmembrane region" description="Helical" evidence="17">
    <location>
        <begin position="323"/>
        <end position="342"/>
    </location>
</feature>
<keyword evidence="14" id="KW-0406">Ion transport</keyword>
<evidence type="ECO:0000256" key="16">
    <source>
        <dbReference type="ARBA" id="ARBA00023201"/>
    </source>
</evidence>
<dbReference type="GeneID" id="106670748"/>
<organism evidence="19 20">
    <name type="scientific">Cimex lectularius</name>
    <name type="common">Bed bug</name>
    <name type="synonym">Acanthia lectularia</name>
    <dbReference type="NCBI Taxonomy" id="79782"/>
    <lineage>
        <taxon>Eukaryota</taxon>
        <taxon>Metazoa</taxon>
        <taxon>Ecdysozoa</taxon>
        <taxon>Arthropoda</taxon>
        <taxon>Hexapoda</taxon>
        <taxon>Insecta</taxon>
        <taxon>Pterygota</taxon>
        <taxon>Neoptera</taxon>
        <taxon>Paraneoptera</taxon>
        <taxon>Hemiptera</taxon>
        <taxon>Heteroptera</taxon>
        <taxon>Panheteroptera</taxon>
        <taxon>Cimicomorpha</taxon>
        <taxon>Cimicidae</taxon>
        <taxon>Cimex</taxon>
    </lineage>
</organism>
<keyword evidence="7 17" id="KW-0812">Transmembrane</keyword>
<dbReference type="InterPro" id="IPR044880">
    <property type="entry name" value="NCX_ion-bd_dom_sf"/>
</dbReference>
<keyword evidence="9" id="KW-0106">Calcium</keyword>
<keyword evidence="16" id="KW-0739">Sodium transport</keyword>
<name>A0A8I6SJ44_CIMLE</name>
<evidence type="ECO:0000256" key="9">
    <source>
        <dbReference type="ARBA" id="ARBA00022837"/>
    </source>
</evidence>
<keyword evidence="20" id="KW-1185">Reference proteome</keyword>
<feature type="domain" description="Sodium/calcium exchanger membrane region" evidence="18">
    <location>
        <begin position="55"/>
        <end position="197"/>
    </location>
</feature>
<feature type="transmembrane region" description="Helical" evidence="17">
    <location>
        <begin position="120"/>
        <end position="142"/>
    </location>
</feature>
<keyword evidence="11" id="KW-0630">Potassium</keyword>
<dbReference type="InterPro" id="IPR004837">
    <property type="entry name" value="NaCa_Exmemb"/>
</dbReference>
<dbReference type="Gene3D" id="1.20.1420.30">
    <property type="entry name" value="NCX, central ion-binding region"/>
    <property type="match status" value="2"/>
</dbReference>
<dbReference type="AlphaFoldDB" id="A0A8I6SJ44"/>
<dbReference type="PANTHER" id="PTHR10846">
    <property type="entry name" value="SODIUM/POTASSIUM/CALCIUM EXCHANGER"/>
    <property type="match status" value="1"/>
</dbReference>
<evidence type="ECO:0000256" key="3">
    <source>
        <dbReference type="ARBA" id="ARBA00022448"/>
    </source>
</evidence>
<sequence length="486" mass="53440">MLLLLLSSMVVQNAPPYLPIDVDVNCTKTNHETSDFPADLFTVEERRSGAILLHILCGLYCFIIIAFVCNDYFLPSVDCICQDLNLSKDVAGATFMAFATSAPELFVNVIGTFLTESDLGVGTVVGSAVFNTLGVAACSGLAAKTMIPLEVWPLSRDCGIYAFVVASLTLILWDGKVEWYEALVLLVLYLIYCFLLFCQQRLHKAAKSVLESTNSFSSQSSTVALAINSHMSTGTYRPYHHHGEVIGWEKRPSTIKPEELKSVEMSNCKDKDEEIEYEAVQVCLPPEGCWKKFWWFVSWPVAFSLYVTIPDCRTNRKVYPATFFMCIIWIGLSSYLVSWMMTIVGDTMGISDSVMGLTLVAIGGSMPEASTSIINARLGIASMTISNALGGNTLDILLSLGLPWFIKCLVPESLNGGPVIIESSGLFYNNAAQLACVGVLFLSAAANSFRMDKKLGLVCLVMYMLFIGFIVMVEVDVFHLREPQPC</sequence>
<accession>A0A8I6SJ44</accession>
<feature type="transmembrane region" description="Helical" evidence="17">
    <location>
        <begin position="388"/>
        <end position="406"/>
    </location>
</feature>
<feature type="domain" description="Sodium/calcium exchanger membrane region" evidence="18">
    <location>
        <begin position="320"/>
        <end position="471"/>
    </location>
</feature>
<keyword evidence="3" id="KW-0813">Transport</keyword>
<evidence type="ECO:0000256" key="12">
    <source>
        <dbReference type="ARBA" id="ARBA00022989"/>
    </source>
</evidence>